<dbReference type="InParanoid" id="A0A165NRR9"/>
<reference evidence="1 2" key="1">
    <citation type="journal article" date="2016" name="Mol. Biol. Evol.">
        <title>Comparative Genomics of Early-Diverging Mushroom-Forming Fungi Provides Insights into the Origins of Lignocellulose Decay Capabilities.</title>
        <authorList>
            <person name="Nagy L.G."/>
            <person name="Riley R."/>
            <person name="Tritt A."/>
            <person name="Adam C."/>
            <person name="Daum C."/>
            <person name="Floudas D."/>
            <person name="Sun H."/>
            <person name="Yadav J.S."/>
            <person name="Pangilinan J."/>
            <person name="Larsson K.H."/>
            <person name="Matsuura K."/>
            <person name="Barry K."/>
            <person name="Labutti K."/>
            <person name="Kuo R."/>
            <person name="Ohm R.A."/>
            <person name="Bhattacharya S.S."/>
            <person name="Shirouzu T."/>
            <person name="Yoshinaga Y."/>
            <person name="Martin F.M."/>
            <person name="Grigoriev I.V."/>
            <person name="Hibbett D.S."/>
        </authorList>
    </citation>
    <scope>NUCLEOTIDE SEQUENCE [LARGE SCALE GENOMIC DNA]</scope>
    <source>
        <strain evidence="1 2">HHB14362 ss-1</strain>
    </source>
</reference>
<organism evidence="1 2">
    <name type="scientific">Neolentinus lepideus HHB14362 ss-1</name>
    <dbReference type="NCBI Taxonomy" id="1314782"/>
    <lineage>
        <taxon>Eukaryota</taxon>
        <taxon>Fungi</taxon>
        <taxon>Dikarya</taxon>
        <taxon>Basidiomycota</taxon>
        <taxon>Agaricomycotina</taxon>
        <taxon>Agaricomycetes</taxon>
        <taxon>Gloeophyllales</taxon>
        <taxon>Gloeophyllaceae</taxon>
        <taxon>Neolentinus</taxon>
    </lineage>
</organism>
<keyword evidence="2" id="KW-1185">Reference proteome</keyword>
<protein>
    <submittedName>
        <fullName evidence="1">Uncharacterized protein</fullName>
    </submittedName>
</protein>
<gene>
    <name evidence="1" type="ORF">NEOLEDRAFT_898659</name>
</gene>
<accession>A0A165NRR9</accession>
<sequence length="121" mass="13586">MILWRDTFVANRVLVTDHMTCHAHTLEVWTDTGSPTPNTLPRAPQSRSCAPSARMVWPHNRPQRSSDSLPREFLPLSATPMLCLGLSKLPPCLYIPARHPLFTSILLVVATSFFTCPYAEQ</sequence>
<dbReference type="AlphaFoldDB" id="A0A165NRR9"/>
<evidence type="ECO:0000313" key="1">
    <source>
        <dbReference type="EMBL" id="KZT20009.1"/>
    </source>
</evidence>
<dbReference type="Proteomes" id="UP000076761">
    <property type="component" value="Unassembled WGS sequence"/>
</dbReference>
<evidence type="ECO:0000313" key="2">
    <source>
        <dbReference type="Proteomes" id="UP000076761"/>
    </source>
</evidence>
<name>A0A165NRR9_9AGAM</name>
<proteinExistence type="predicted"/>
<dbReference type="EMBL" id="KV425628">
    <property type="protein sequence ID" value="KZT20009.1"/>
    <property type="molecule type" value="Genomic_DNA"/>
</dbReference>